<dbReference type="GO" id="GO:0051536">
    <property type="term" value="F:iron-sulfur cluster binding"/>
    <property type="evidence" value="ECO:0007669"/>
    <property type="project" value="UniProtKB-KW"/>
</dbReference>
<dbReference type="InterPro" id="IPR013785">
    <property type="entry name" value="Aldolase_TIM"/>
</dbReference>
<evidence type="ECO:0000256" key="3">
    <source>
        <dbReference type="ARBA" id="ARBA00023004"/>
    </source>
</evidence>
<dbReference type="InterPro" id="IPR007197">
    <property type="entry name" value="rSAM"/>
</dbReference>
<dbReference type="SUPFAM" id="SSF102114">
    <property type="entry name" value="Radical SAM enzymes"/>
    <property type="match status" value="1"/>
</dbReference>
<evidence type="ECO:0000313" key="6">
    <source>
        <dbReference type="EMBL" id="AKB81054.1"/>
    </source>
</evidence>
<sequence length="362" mass="41695">MAAPKYLKRYFKVHRDEMPALFKISERIPVQFDPGMPLEELRKIHSNEIVEYRKLKEHLELEAAKALNYKDANDRLALFTRSFLALPKASPSLLDIKVEIADRMLSNCQCCGWRCEVDRKAGEKGFCRLADTSNYASEFLHMGEEPELVPSHTIFLTGCAFACVYCQNWDLSTSPEAGTRIESRKLAKLIDLRRMHGARNVNFVTPTPHTHTVLKIVREISVNTPVIWNSNMYHSPEVAELLEGVVDVYLGDFKYGNNACARKYSKIKNYLEIVQPNFEFAYKTAEVLLRHLVLPGHLECCTRPIAEWVAKHIPQTRFNLMFQYRPCYRAMEYPEIGRLLTPEEEVKAIKIVREAGIEDLLV</sequence>
<accession>A0A0E3SFF9</accession>
<dbReference type="GeneID" id="24787942"/>
<dbReference type="PANTHER" id="PTHR43075:SF1">
    <property type="entry name" value="FORMATE LYASE ACTIVATING ENZYME, PUTATIVE (AFU_ORTHOLOGUE AFUA_2G15630)-RELATED"/>
    <property type="match status" value="1"/>
</dbReference>
<keyword evidence="4" id="KW-0411">Iron-sulfur</keyword>
<keyword evidence="7" id="KW-1185">Reference proteome</keyword>
<dbReference type="KEGG" id="mbak:MSBR3_0476"/>
<keyword evidence="3" id="KW-0408">Iron</keyword>
<name>A0A0E3SFF9_METBA</name>
<evidence type="ECO:0000256" key="4">
    <source>
        <dbReference type="ARBA" id="ARBA00023014"/>
    </source>
</evidence>
<protein>
    <submittedName>
        <fullName evidence="6">Anaerobic ribonucleoside-triphosphate reductase activating protein</fullName>
    </submittedName>
</protein>
<evidence type="ECO:0000259" key="5">
    <source>
        <dbReference type="Pfam" id="PF04055"/>
    </source>
</evidence>
<dbReference type="Pfam" id="PF04055">
    <property type="entry name" value="Radical_SAM"/>
    <property type="match status" value="1"/>
</dbReference>
<dbReference type="InterPro" id="IPR058240">
    <property type="entry name" value="rSAM_sf"/>
</dbReference>
<dbReference type="OrthoDB" id="371936at2157"/>
<organism evidence="6 7">
    <name type="scientific">Methanosarcina barkeri 3</name>
    <dbReference type="NCBI Taxonomy" id="1434107"/>
    <lineage>
        <taxon>Archaea</taxon>
        <taxon>Methanobacteriati</taxon>
        <taxon>Methanobacteriota</taxon>
        <taxon>Stenosarchaea group</taxon>
        <taxon>Methanomicrobia</taxon>
        <taxon>Methanosarcinales</taxon>
        <taxon>Methanosarcinaceae</taxon>
        <taxon>Methanosarcina</taxon>
    </lineage>
</organism>
<evidence type="ECO:0000313" key="7">
    <source>
        <dbReference type="Proteomes" id="UP000033066"/>
    </source>
</evidence>
<dbReference type="PANTHER" id="PTHR43075">
    <property type="entry name" value="FORMATE LYASE ACTIVATING ENZYME, PUTATIVE (AFU_ORTHOLOGUE AFUA_2G15630)-RELATED"/>
    <property type="match status" value="1"/>
</dbReference>
<feature type="domain" description="Radical SAM core" evidence="5">
    <location>
        <begin position="154"/>
        <end position="308"/>
    </location>
</feature>
<dbReference type="PATRIC" id="fig|1434107.4.peg.626"/>
<evidence type="ECO:0000256" key="2">
    <source>
        <dbReference type="ARBA" id="ARBA00022723"/>
    </source>
</evidence>
<reference evidence="6" key="1">
    <citation type="submission" date="2014-07" db="EMBL/GenBank/DDBJ databases">
        <title>Methanogenic archaea and the global carbon cycle.</title>
        <authorList>
            <person name="Henriksen J.R."/>
            <person name="Luke J."/>
            <person name="Reinhart S."/>
            <person name="Benedict M.N."/>
            <person name="Youngblut N.D."/>
            <person name="Metcalf M.E."/>
            <person name="Whitaker R.J."/>
            <person name="Metcalf W.W."/>
        </authorList>
    </citation>
    <scope>NUCLEOTIDE SEQUENCE [LARGE SCALE GENOMIC DNA]</scope>
    <source>
        <strain evidence="6">3</strain>
    </source>
</reference>
<dbReference type="GO" id="GO:0003824">
    <property type="term" value="F:catalytic activity"/>
    <property type="evidence" value="ECO:0007669"/>
    <property type="project" value="InterPro"/>
</dbReference>
<dbReference type="Proteomes" id="UP000033066">
    <property type="component" value="Chromosome"/>
</dbReference>
<keyword evidence="2" id="KW-0479">Metal-binding</keyword>
<dbReference type="SFLD" id="SFLDG01099">
    <property type="entry name" value="Uncharacterised_Radical_SAM_Su"/>
    <property type="match status" value="1"/>
</dbReference>
<dbReference type="SFLD" id="SFLDS00029">
    <property type="entry name" value="Radical_SAM"/>
    <property type="match status" value="1"/>
</dbReference>
<dbReference type="EMBL" id="CP009517">
    <property type="protein sequence ID" value="AKB81054.1"/>
    <property type="molecule type" value="Genomic_DNA"/>
</dbReference>
<dbReference type="AlphaFoldDB" id="A0A0E3SFF9"/>
<gene>
    <name evidence="6" type="ORF">MSBR3_0476</name>
</gene>
<keyword evidence="1" id="KW-0949">S-adenosyl-L-methionine</keyword>
<dbReference type="GO" id="GO:0046872">
    <property type="term" value="F:metal ion binding"/>
    <property type="evidence" value="ECO:0007669"/>
    <property type="project" value="UniProtKB-KW"/>
</dbReference>
<evidence type="ECO:0000256" key="1">
    <source>
        <dbReference type="ARBA" id="ARBA00022691"/>
    </source>
</evidence>
<dbReference type="STRING" id="1434107.MSBR3_0476"/>
<dbReference type="RefSeq" id="WP_048106277.1">
    <property type="nucleotide sequence ID" value="NZ_CP009517.1"/>
</dbReference>
<proteinExistence type="predicted"/>
<dbReference type="HOGENOM" id="CLU_062674_0_1_2"/>
<dbReference type="InterPro" id="IPR040085">
    <property type="entry name" value="MJ0674-like"/>
</dbReference>
<dbReference type="Gene3D" id="3.20.20.70">
    <property type="entry name" value="Aldolase class I"/>
    <property type="match status" value="1"/>
</dbReference>